<gene>
    <name evidence="1" type="ORF">EHSB41UT_03360</name>
</gene>
<evidence type="ECO:0000313" key="1">
    <source>
        <dbReference type="EMBL" id="SMA49574.1"/>
    </source>
</evidence>
<dbReference type="Proteomes" id="UP000196573">
    <property type="component" value="Unassembled WGS sequence"/>
</dbReference>
<evidence type="ECO:0008006" key="3">
    <source>
        <dbReference type="Google" id="ProtNLM"/>
    </source>
</evidence>
<proteinExistence type="predicted"/>
<dbReference type="EMBL" id="FWPT01000008">
    <property type="protein sequence ID" value="SMA49574.1"/>
    <property type="molecule type" value="Genomic_DNA"/>
</dbReference>
<dbReference type="AlphaFoldDB" id="A0A1X7ANA6"/>
<organism evidence="1 2">
    <name type="scientific">Parendozoicomonas haliclonae</name>
    <dbReference type="NCBI Taxonomy" id="1960125"/>
    <lineage>
        <taxon>Bacteria</taxon>
        <taxon>Pseudomonadati</taxon>
        <taxon>Pseudomonadota</taxon>
        <taxon>Gammaproteobacteria</taxon>
        <taxon>Oceanospirillales</taxon>
        <taxon>Endozoicomonadaceae</taxon>
        <taxon>Parendozoicomonas</taxon>
    </lineage>
</organism>
<keyword evidence="2" id="KW-1185">Reference proteome</keyword>
<sequence>MDRRKFVKNGLVGVGVALASSNIIAIESSVEQAGKPQINFPAVGNKIIAKVISSDVPCTIGMKPGDEFEVGFRKCGDFCGFFYSSIHKSIMELQFSDADNATASSAPQVFECPNSQKRVKVELRLTA</sequence>
<protein>
    <recommendedName>
        <fullName evidence="3">TIGR04076 family protein</fullName>
    </recommendedName>
</protein>
<dbReference type="RefSeq" id="WP_207626681.1">
    <property type="nucleotide sequence ID" value="NZ_CBCSCN010000010.1"/>
</dbReference>
<name>A0A1X7ANA6_9GAMM</name>
<dbReference type="NCBIfam" id="TIGR04076">
    <property type="entry name" value="TIGR04076 family protein"/>
    <property type="match status" value="1"/>
</dbReference>
<evidence type="ECO:0000313" key="2">
    <source>
        <dbReference type="Proteomes" id="UP000196573"/>
    </source>
</evidence>
<accession>A0A1X7ANA6</accession>
<dbReference type="InterPro" id="IPR023811">
    <property type="entry name" value="CHP04076"/>
</dbReference>
<reference evidence="1 2" key="1">
    <citation type="submission" date="2017-03" db="EMBL/GenBank/DDBJ databases">
        <authorList>
            <person name="Afonso C.L."/>
            <person name="Miller P.J."/>
            <person name="Scott M.A."/>
            <person name="Spackman E."/>
            <person name="Goraichik I."/>
            <person name="Dimitrov K.M."/>
            <person name="Suarez D.L."/>
            <person name="Swayne D.E."/>
        </authorList>
    </citation>
    <scope>NUCLEOTIDE SEQUENCE [LARGE SCALE GENOMIC DNA]</scope>
    <source>
        <strain evidence="1">SB41UT1</strain>
    </source>
</reference>